<dbReference type="Proteomes" id="UP000807115">
    <property type="component" value="Chromosome 9"/>
</dbReference>
<evidence type="ECO:0000313" key="1">
    <source>
        <dbReference type="EMBL" id="KAG0518021.1"/>
    </source>
</evidence>
<gene>
    <name evidence="1" type="ORF">BDA96_09G139700</name>
</gene>
<accession>A0A921U4U7</accession>
<comment type="caution">
    <text evidence="1">The sequence shown here is derived from an EMBL/GenBank/DDBJ whole genome shotgun (WGS) entry which is preliminary data.</text>
</comment>
<protein>
    <submittedName>
        <fullName evidence="1">Uncharacterized protein</fullName>
    </submittedName>
</protein>
<proteinExistence type="predicted"/>
<name>A0A921U4U7_SORBI</name>
<reference evidence="1" key="2">
    <citation type="submission" date="2020-10" db="EMBL/GenBank/DDBJ databases">
        <authorList>
            <person name="Cooper E.A."/>
            <person name="Brenton Z.W."/>
            <person name="Flinn B.S."/>
            <person name="Jenkins J."/>
            <person name="Shu S."/>
            <person name="Flowers D."/>
            <person name="Luo F."/>
            <person name="Wang Y."/>
            <person name="Xia P."/>
            <person name="Barry K."/>
            <person name="Daum C."/>
            <person name="Lipzen A."/>
            <person name="Yoshinaga Y."/>
            <person name="Schmutz J."/>
            <person name="Saski C."/>
            <person name="Vermerris W."/>
            <person name="Kresovich S."/>
        </authorList>
    </citation>
    <scope>NUCLEOTIDE SEQUENCE</scope>
</reference>
<organism evidence="1 2">
    <name type="scientific">Sorghum bicolor</name>
    <name type="common">Sorghum</name>
    <name type="synonym">Sorghum vulgare</name>
    <dbReference type="NCBI Taxonomy" id="4558"/>
    <lineage>
        <taxon>Eukaryota</taxon>
        <taxon>Viridiplantae</taxon>
        <taxon>Streptophyta</taxon>
        <taxon>Embryophyta</taxon>
        <taxon>Tracheophyta</taxon>
        <taxon>Spermatophyta</taxon>
        <taxon>Magnoliopsida</taxon>
        <taxon>Liliopsida</taxon>
        <taxon>Poales</taxon>
        <taxon>Poaceae</taxon>
        <taxon>PACMAD clade</taxon>
        <taxon>Panicoideae</taxon>
        <taxon>Andropogonodae</taxon>
        <taxon>Andropogoneae</taxon>
        <taxon>Sorghinae</taxon>
        <taxon>Sorghum</taxon>
    </lineage>
</organism>
<dbReference type="EMBL" id="CM027688">
    <property type="protein sequence ID" value="KAG0518021.1"/>
    <property type="molecule type" value="Genomic_DNA"/>
</dbReference>
<evidence type="ECO:0000313" key="2">
    <source>
        <dbReference type="Proteomes" id="UP000807115"/>
    </source>
</evidence>
<sequence>MAGRCLLSLGNASGMSIYIPACLYPRGSPILENPCTGIGGSRFPTASEMKSAPAKKSTLLRLRCQPASPMGTKSTTHAATTPACAVAETTGQLANLAAACASPVSARSSGEGATRCRARVGSVGRVGACKLSSLSDLNSRLSLPFM</sequence>
<reference evidence="1" key="1">
    <citation type="journal article" date="2019" name="BMC Genomics">
        <title>A new reference genome for Sorghum bicolor reveals high levels of sequence similarity between sweet and grain genotypes: implications for the genetics of sugar metabolism.</title>
        <authorList>
            <person name="Cooper E.A."/>
            <person name="Brenton Z.W."/>
            <person name="Flinn B.S."/>
            <person name="Jenkins J."/>
            <person name="Shu S."/>
            <person name="Flowers D."/>
            <person name="Luo F."/>
            <person name="Wang Y."/>
            <person name="Xia P."/>
            <person name="Barry K."/>
            <person name="Daum C."/>
            <person name="Lipzen A."/>
            <person name="Yoshinaga Y."/>
            <person name="Schmutz J."/>
            <person name="Saski C."/>
            <person name="Vermerris W."/>
            <person name="Kresovich S."/>
        </authorList>
    </citation>
    <scope>NUCLEOTIDE SEQUENCE</scope>
</reference>
<dbReference type="AlphaFoldDB" id="A0A921U4U7"/>